<keyword evidence="3" id="KW-0274">FAD</keyword>
<dbReference type="Pfam" id="PF01494">
    <property type="entry name" value="FAD_binding_3"/>
    <property type="match status" value="1"/>
</dbReference>
<dbReference type="InterPro" id="IPR036188">
    <property type="entry name" value="FAD/NAD-bd_sf"/>
</dbReference>
<dbReference type="PRINTS" id="PR00420">
    <property type="entry name" value="RNGMNOXGNASE"/>
</dbReference>
<keyword evidence="2" id="KW-0285">Flavoprotein</keyword>
<comment type="caution">
    <text evidence="7">The sequence shown here is derived from an EMBL/GenBank/DDBJ whole genome shotgun (WGS) entry which is preliminary data.</text>
</comment>
<evidence type="ECO:0000256" key="2">
    <source>
        <dbReference type="ARBA" id="ARBA00022630"/>
    </source>
</evidence>
<evidence type="ECO:0000259" key="6">
    <source>
        <dbReference type="Pfam" id="PF01494"/>
    </source>
</evidence>
<keyword evidence="5" id="KW-0503">Monooxygenase</keyword>
<dbReference type="InterPro" id="IPR002938">
    <property type="entry name" value="FAD-bd"/>
</dbReference>
<dbReference type="PANTHER" id="PTHR13789:SF147">
    <property type="entry name" value="PUTATIVE (AFU_ORTHOLOGUE AFUA_2G01950)-RELATED"/>
    <property type="match status" value="1"/>
</dbReference>
<dbReference type="SUPFAM" id="SSF51905">
    <property type="entry name" value="FAD/NAD(P)-binding domain"/>
    <property type="match status" value="1"/>
</dbReference>
<dbReference type="GO" id="GO:0071949">
    <property type="term" value="F:FAD binding"/>
    <property type="evidence" value="ECO:0007669"/>
    <property type="project" value="InterPro"/>
</dbReference>
<reference evidence="7" key="1">
    <citation type="journal article" date="2020" name="Stud. Mycol.">
        <title>101 Dothideomycetes genomes: a test case for predicting lifestyles and emergence of pathogens.</title>
        <authorList>
            <person name="Haridas S."/>
            <person name="Albert R."/>
            <person name="Binder M."/>
            <person name="Bloem J."/>
            <person name="Labutti K."/>
            <person name="Salamov A."/>
            <person name="Andreopoulos B."/>
            <person name="Baker S."/>
            <person name="Barry K."/>
            <person name="Bills G."/>
            <person name="Bluhm B."/>
            <person name="Cannon C."/>
            <person name="Castanera R."/>
            <person name="Culley D."/>
            <person name="Daum C."/>
            <person name="Ezra D."/>
            <person name="Gonzalez J."/>
            <person name="Henrissat B."/>
            <person name="Kuo A."/>
            <person name="Liang C."/>
            <person name="Lipzen A."/>
            <person name="Lutzoni F."/>
            <person name="Magnuson J."/>
            <person name="Mondo S."/>
            <person name="Nolan M."/>
            <person name="Ohm R."/>
            <person name="Pangilinan J."/>
            <person name="Park H.-J."/>
            <person name="Ramirez L."/>
            <person name="Alfaro M."/>
            <person name="Sun H."/>
            <person name="Tritt A."/>
            <person name="Yoshinaga Y."/>
            <person name="Zwiers L.-H."/>
            <person name="Turgeon B."/>
            <person name="Goodwin S."/>
            <person name="Spatafora J."/>
            <person name="Crous P."/>
            <person name="Grigoriev I."/>
        </authorList>
    </citation>
    <scope>NUCLEOTIDE SEQUENCE</scope>
    <source>
        <strain evidence="7">CBS 133067</strain>
    </source>
</reference>
<dbReference type="InterPro" id="IPR050493">
    <property type="entry name" value="FAD-dep_Monooxygenase_BioMet"/>
</dbReference>
<dbReference type="SUPFAM" id="SSF54373">
    <property type="entry name" value="FAD-linked reductases, C-terminal domain"/>
    <property type="match status" value="1"/>
</dbReference>
<dbReference type="GO" id="GO:0004497">
    <property type="term" value="F:monooxygenase activity"/>
    <property type="evidence" value="ECO:0007669"/>
    <property type="project" value="UniProtKB-KW"/>
</dbReference>
<sequence>MSSSKRRELHVCIVGAGIGGLAAAIAIAQAGAKVTVLEAAEELGEIGAGIQMTPNASRLLIRWGVDKEIGEDLVCFDELNMRRKDGRKIGYTLIKRVETACGTPWWVVHRHHLHNGLAKVAQRYGADIKIDSRVATIKWSDKVTVSTEKGTTYTFDFLIGADGVSSIVRRTLYPNVTPTPPTNNAAYRAIVPFSQIAEDPIARELIGGPSGSKRSMEVWMAPKSYIISYPISNGRDFNMVLSHHRPAPVPKLEDIDMQELYDEYKDYDPRIKRIVDMIPSAQRWPLLVTGPLDSWSNDRKNIVVMGDAAHSMTNHMAQGAATSMEDGAFLGTCMKAYIEGTLPDMKTVVDLYEQNRMPLADMKQQVSFLNGAIWMLDGEDADARDATMAPELTGAAERGELLRSANLYGDPQCVAQVYGYNVIEHADWAVDDWTRRMRAVGQRALGERGGWGKKDDGKDVLGIDGRENWKWMGWFAKGPRL</sequence>
<keyword evidence="4" id="KW-0560">Oxidoreductase</keyword>
<evidence type="ECO:0000313" key="8">
    <source>
        <dbReference type="Proteomes" id="UP000799772"/>
    </source>
</evidence>
<evidence type="ECO:0000256" key="3">
    <source>
        <dbReference type="ARBA" id="ARBA00022827"/>
    </source>
</evidence>
<feature type="domain" description="FAD-binding" evidence="6">
    <location>
        <begin position="9"/>
        <end position="361"/>
    </location>
</feature>
<protein>
    <submittedName>
        <fullName evidence="7">FAD/NAD(P)-binding domain-containing protein</fullName>
    </submittedName>
</protein>
<evidence type="ECO:0000256" key="1">
    <source>
        <dbReference type="ARBA" id="ARBA00007992"/>
    </source>
</evidence>
<dbReference type="AlphaFoldDB" id="A0A9P4M3Q6"/>
<dbReference type="PANTHER" id="PTHR13789">
    <property type="entry name" value="MONOOXYGENASE"/>
    <property type="match status" value="1"/>
</dbReference>
<evidence type="ECO:0000256" key="4">
    <source>
        <dbReference type="ARBA" id="ARBA00023002"/>
    </source>
</evidence>
<comment type="similarity">
    <text evidence="1">Belongs to the paxM FAD-dependent monooxygenase family.</text>
</comment>
<accession>A0A9P4M3Q6</accession>
<dbReference type="Proteomes" id="UP000799772">
    <property type="component" value="Unassembled WGS sequence"/>
</dbReference>
<keyword evidence="8" id="KW-1185">Reference proteome</keyword>
<dbReference type="Gene3D" id="3.50.50.60">
    <property type="entry name" value="FAD/NAD(P)-binding domain"/>
    <property type="match status" value="1"/>
</dbReference>
<name>A0A9P4M3Q6_9PEZI</name>
<dbReference type="OrthoDB" id="16820at2759"/>
<dbReference type="EMBL" id="ML978130">
    <property type="protein sequence ID" value="KAF2095983.1"/>
    <property type="molecule type" value="Genomic_DNA"/>
</dbReference>
<organism evidence="7 8">
    <name type="scientific">Rhizodiscina lignyota</name>
    <dbReference type="NCBI Taxonomy" id="1504668"/>
    <lineage>
        <taxon>Eukaryota</taxon>
        <taxon>Fungi</taxon>
        <taxon>Dikarya</taxon>
        <taxon>Ascomycota</taxon>
        <taxon>Pezizomycotina</taxon>
        <taxon>Dothideomycetes</taxon>
        <taxon>Pleosporomycetidae</taxon>
        <taxon>Aulographales</taxon>
        <taxon>Rhizodiscinaceae</taxon>
        <taxon>Rhizodiscina</taxon>
    </lineage>
</organism>
<gene>
    <name evidence="7" type="ORF">NA57DRAFT_43684</name>
</gene>
<proteinExistence type="inferred from homology"/>
<evidence type="ECO:0000313" key="7">
    <source>
        <dbReference type="EMBL" id="KAF2095983.1"/>
    </source>
</evidence>
<evidence type="ECO:0000256" key="5">
    <source>
        <dbReference type="ARBA" id="ARBA00023033"/>
    </source>
</evidence>